<dbReference type="EMBL" id="CP150951">
    <property type="protein sequence ID" value="WZC48734.1"/>
    <property type="molecule type" value="Genomic_DNA"/>
</dbReference>
<name>A0ABZ2V455_9RHOB</name>
<protein>
    <submittedName>
        <fullName evidence="1">Uncharacterized protein</fullName>
    </submittedName>
</protein>
<dbReference type="Proteomes" id="UP001440612">
    <property type="component" value="Chromosome"/>
</dbReference>
<reference evidence="2" key="1">
    <citation type="submission" date="2024-04" db="EMBL/GenBank/DDBJ databases">
        <title>Phylogenomic analyses of a clade within the roseobacter group suggest taxonomic reassignments of species of the genera Aestuariivita, Citreicella, Loktanella, Nautella, Pelagibaca, Ruegeria, Thalassobius, Thiobacimonas and Tropicibacter, and the proposal o.</title>
        <authorList>
            <person name="Jeon C.O."/>
        </authorList>
    </citation>
    <scope>NUCLEOTIDE SEQUENCE [LARGE SCALE GENOMIC DNA]</scope>
    <source>
        <strain evidence="2">BS5-3</strain>
    </source>
</reference>
<organism evidence="1 2">
    <name type="scientific">Yoonia phaeophyticola</name>
    <dbReference type="NCBI Taxonomy" id="3137369"/>
    <lineage>
        <taxon>Bacteria</taxon>
        <taxon>Pseudomonadati</taxon>
        <taxon>Pseudomonadota</taxon>
        <taxon>Alphaproteobacteria</taxon>
        <taxon>Rhodobacterales</taxon>
        <taxon>Paracoccaceae</taxon>
        <taxon>Yoonia</taxon>
    </lineage>
</organism>
<proteinExistence type="predicted"/>
<sequence>MIGLDLSLGQLQRGVPTPQPLASFFEQGQGAHVALANGANGNLSVWTELSPNHAAWMQLDNDDPATRFSWRETLLMELRNIYPVGALTLSSGWSQLQSSGSGLSGSYTGNRAVATSSVTASASVTVDRAAPYDVWIHYTARTSGGYCRVDIDGAQTLVNEIEDPASLGFKAFPTYSDVDLQRRQSIKIASGLTGSHDIVLTNGGAASPGGNAIMIEAVAITGSLDEPRILPPLWQPGVTYEMGDEVQFGGLFYSARANGVSGNAGPTHTGGIASDGALDWRADNRPTYPKFIAIDYASEREYAMRFTPDVSATELGGQTHGNETLQARTIQLDGAPWVPSTVGNGLSVGAQIAITEDLTWQLQTGEAIGDCQLVRTVTPGQVYHAVNATGTGTEVAFEWFYAGMLPMVRWDGESGSTVIDSLSAPSTTPVALTDYAGTSPANIDFPDAQRIGLLADLAQGDLVYGLEAGALPGASNVVNDFDTFLRPNLDASSESGSLDWKAKAYITGSADGGLSFGAGDALRFYSRHVLKVT</sequence>
<evidence type="ECO:0000313" key="1">
    <source>
        <dbReference type="EMBL" id="WZC48734.1"/>
    </source>
</evidence>
<dbReference type="RefSeq" id="WP_341366847.1">
    <property type="nucleotide sequence ID" value="NZ_CP150951.2"/>
</dbReference>
<keyword evidence="2" id="KW-1185">Reference proteome</keyword>
<gene>
    <name evidence="1" type="ORF">AABB29_18140</name>
</gene>
<accession>A0ABZ2V455</accession>
<evidence type="ECO:0000313" key="2">
    <source>
        <dbReference type="Proteomes" id="UP001440612"/>
    </source>
</evidence>